<dbReference type="GO" id="GO:0008233">
    <property type="term" value="F:peptidase activity"/>
    <property type="evidence" value="ECO:0007669"/>
    <property type="project" value="InterPro"/>
</dbReference>
<feature type="transmembrane region" description="Helical" evidence="2">
    <location>
        <begin position="164"/>
        <end position="189"/>
    </location>
</feature>
<dbReference type="PANTHER" id="PTHR34385:SF1">
    <property type="entry name" value="PEPTIDOGLYCAN L-ALANYL-D-GLUTAMATE ENDOPEPTIDASE CWLK"/>
    <property type="match status" value="1"/>
</dbReference>
<dbReference type="GO" id="GO:0006508">
    <property type="term" value="P:proteolysis"/>
    <property type="evidence" value="ECO:0007669"/>
    <property type="project" value="InterPro"/>
</dbReference>
<evidence type="ECO:0000313" key="5">
    <source>
        <dbReference type="Proteomes" id="UP000664398"/>
    </source>
</evidence>
<dbReference type="CDD" id="cd14852">
    <property type="entry name" value="LD-carboxypeptidase"/>
    <property type="match status" value="1"/>
</dbReference>
<dbReference type="InterPro" id="IPR052179">
    <property type="entry name" value="DD-CPase-like"/>
</dbReference>
<feature type="domain" description="D-alanyl-D-alanine carboxypeptidase-like core" evidence="3">
    <location>
        <begin position="274"/>
        <end position="399"/>
    </location>
</feature>
<feature type="compositionally biased region" description="Pro residues" evidence="1">
    <location>
        <begin position="62"/>
        <end position="80"/>
    </location>
</feature>
<dbReference type="InterPro" id="IPR009045">
    <property type="entry name" value="Zn_M74/Hedgehog-like"/>
</dbReference>
<accession>A0A939LZ55</accession>
<feature type="compositionally biased region" description="Low complexity" evidence="1">
    <location>
        <begin position="87"/>
        <end position="109"/>
    </location>
</feature>
<name>A0A939LZ55_9MICO</name>
<protein>
    <submittedName>
        <fullName evidence="4">M15 family metallopeptidase</fullName>
    </submittedName>
</protein>
<keyword evidence="2" id="KW-0472">Membrane</keyword>
<feature type="region of interest" description="Disordered" evidence="1">
    <location>
        <begin position="194"/>
        <end position="236"/>
    </location>
</feature>
<reference evidence="4" key="1">
    <citation type="submission" date="2021-03" db="EMBL/GenBank/DDBJ databases">
        <title>Leucobacter chromiisoli sp. nov., isolated from chromium-containing soil of chemical plant.</title>
        <authorList>
            <person name="Xu Z."/>
        </authorList>
    </citation>
    <scope>NUCLEOTIDE SEQUENCE</scope>
    <source>
        <strain evidence="4">A2</strain>
    </source>
</reference>
<comment type="caution">
    <text evidence="4">The sequence shown here is derived from an EMBL/GenBank/DDBJ whole genome shotgun (WGS) entry which is preliminary data.</text>
</comment>
<keyword evidence="2" id="KW-0812">Transmembrane</keyword>
<organism evidence="4 5">
    <name type="scientific">Leucobacter ruminantium</name>
    <dbReference type="NCBI Taxonomy" id="1289170"/>
    <lineage>
        <taxon>Bacteria</taxon>
        <taxon>Bacillati</taxon>
        <taxon>Actinomycetota</taxon>
        <taxon>Actinomycetes</taxon>
        <taxon>Micrococcales</taxon>
        <taxon>Microbacteriaceae</taxon>
        <taxon>Leucobacter</taxon>
    </lineage>
</organism>
<dbReference type="AlphaFoldDB" id="A0A939LZ55"/>
<feature type="region of interest" description="Disordered" evidence="1">
    <location>
        <begin position="1"/>
        <end position="160"/>
    </location>
</feature>
<proteinExistence type="predicted"/>
<dbReference type="Proteomes" id="UP000664398">
    <property type="component" value="Unassembled WGS sequence"/>
</dbReference>
<feature type="compositionally biased region" description="Pro residues" evidence="1">
    <location>
        <begin position="208"/>
        <end position="231"/>
    </location>
</feature>
<dbReference type="Pfam" id="PF02557">
    <property type="entry name" value="VanY"/>
    <property type="match status" value="1"/>
</dbReference>
<evidence type="ECO:0000256" key="2">
    <source>
        <dbReference type="SAM" id="Phobius"/>
    </source>
</evidence>
<evidence type="ECO:0000259" key="3">
    <source>
        <dbReference type="Pfam" id="PF02557"/>
    </source>
</evidence>
<feature type="compositionally biased region" description="Low complexity" evidence="1">
    <location>
        <begin position="50"/>
        <end position="61"/>
    </location>
</feature>
<dbReference type="PANTHER" id="PTHR34385">
    <property type="entry name" value="D-ALANYL-D-ALANINE CARBOXYPEPTIDASE"/>
    <property type="match status" value="1"/>
</dbReference>
<gene>
    <name evidence="4" type="ORF">J4H91_02225</name>
</gene>
<dbReference type="InterPro" id="IPR058193">
    <property type="entry name" value="VanY/YodJ_core_dom"/>
</dbReference>
<dbReference type="Gene3D" id="3.30.1380.10">
    <property type="match status" value="1"/>
</dbReference>
<keyword evidence="5" id="KW-1185">Reference proteome</keyword>
<evidence type="ECO:0000313" key="4">
    <source>
        <dbReference type="EMBL" id="MBO1804135.1"/>
    </source>
</evidence>
<dbReference type="SUPFAM" id="SSF55166">
    <property type="entry name" value="Hedgehog/DD-peptidase"/>
    <property type="match status" value="1"/>
</dbReference>
<sequence length="426" mass="45122">MTTPEDPADLSDLVRSIQEQQERERRESEAGLAQTRASRVGPRRPRGARRLSVQTEPAQTEPAPPASATPAPEAPLPASPEPDHDAPAPAAPVRARSTQAAPAQNDSPSPAQPAPAPRGPARTDSEPDGPARTRSTHIDSTRTEPAPASPSARPDARQRKRRRLLIATAIGAAAVLLGGGAAWAGVALLSDDSAEVADPSPKTTPKTTPSPEPKPEEPAPTEPPAPEPPQPQWSLDDPASLQVVVNKQRPLNPIDWAPSDLVMPNVPNANGQPLRAEAAAALEAMHAEATAAGVPFTLVSAFRDYNLQTSLFNNYAASDGIAAAETYSARPGHSEHQTGLAADISECMGCGLSEAFGETPQGQWARANAPRFGFILRYDQGQEPVVGYVYEPWHFRYVGTEIAMDMQAKGIVNLEEYLGLPAAPTY</sequence>
<evidence type="ECO:0000256" key="1">
    <source>
        <dbReference type="SAM" id="MobiDB-lite"/>
    </source>
</evidence>
<dbReference type="RefSeq" id="WP_208044633.1">
    <property type="nucleotide sequence ID" value="NZ_JAGDYL010000003.1"/>
</dbReference>
<dbReference type="InterPro" id="IPR003709">
    <property type="entry name" value="VanY-like_core_dom"/>
</dbReference>
<feature type="compositionally biased region" description="Basic and acidic residues" evidence="1">
    <location>
        <begin position="121"/>
        <end position="142"/>
    </location>
</feature>
<feature type="compositionally biased region" description="Basic and acidic residues" evidence="1">
    <location>
        <begin position="20"/>
        <end position="29"/>
    </location>
</feature>
<keyword evidence="2" id="KW-1133">Transmembrane helix</keyword>
<dbReference type="EMBL" id="JAGDYL010000003">
    <property type="protein sequence ID" value="MBO1804135.1"/>
    <property type="molecule type" value="Genomic_DNA"/>
</dbReference>